<comment type="caution">
    <text evidence="3">The sequence shown here is derived from an EMBL/GenBank/DDBJ whole genome shotgun (WGS) entry which is preliminary data.</text>
</comment>
<dbReference type="EMBL" id="JANKHO010002773">
    <property type="protein sequence ID" value="KAJ3488909.1"/>
    <property type="molecule type" value="Genomic_DNA"/>
</dbReference>
<protein>
    <recommendedName>
        <fullName evidence="5">Carbohydrate-binding module family 19 domain-containing protein</fullName>
    </recommendedName>
</protein>
<name>A0A9W8MPW2_9AGAR</name>
<reference evidence="3" key="1">
    <citation type="submission" date="2022-07" db="EMBL/GenBank/DDBJ databases">
        <title>Genome Sequence of Agrocybe chaxingu.</title>
        <authorList>
            <person name="Buettner E."/>
        </authorList>
    </citation>
    <scope>NUCLEOTIDE SEQUENCE</scope>
    <source>
        <strain evidence="3">MP-N11</strain>
    </source>
</reference>
<proteinExistence type="predicted"/>
<gene>
    <name evidence="3" type="ORF">NLJ89_g11576</name>
</gene>
<evidence type="ECO:0000256" key="1">
    <source>
        <dbReference type="SAM" id="MobiDB-lite"/>
    </source>
</evidence>
<feature type="signal peptide" evidence="2">
    <location>
        <begin position="1"/>
        <end position="19"/>
    </location>
</feature>
<feature type="region of interest" description="Disordered" evidence="1">
    <location>
        <begin position="143"/>
        <end position="180"/>
    </location>
</feature>
<evidence type="ECO:0000313" key="4">
    <source>
        <dbReference type="Proteomes" id="UP001148786"/>
    </source>
</evidence>
<keyword evidence="4" id="KW-1185">Reference proteome</keyword>
<feature type="compositionally biased region" description="Acidic residues" evidence="1">
    <location>
        <begin position="167"/>
        <end position="179"/>
    </location>
</feature>
<accession>A0A9W8MPW2</accession>
<feature type="compositionally biased region" description="Low complexity" evidence="1">
    <location>
        <begin position="150"/>
        <end position="166"/>
    </location>
</feature>
<dbReference type="OrthoDB" id="2362516at2759"/>
<organism evidence="3 4">
    <name type="scientific">Agrocybe chaxingu</name>
    <dbReference type="NCBI Taxonomy" id="84603"/>
    <lineage>
        <taxon>Eukaryota</taxon>
        <taxon>Fungi</taxon>
        <taxon>Dikarya</taxon>
        <taxon>Basidiomycota</taxon>
        <taxon>Agaricomycotina</taxon>
        <taxon>Agaricomycetes</taxon>
        <taxon>Agaricomycetidae</taxon>
        <taxon>Agaricales</taxon>
        <taxon>Agaricineae</taxon>
        <taxon>Strophariaceae</taxon>
        <taxon>Agrocybe</taxon>
    </lineage>
</organism>
<dbReference type="AlphaFoldDB" id="A0A9W8MPW2"/>
<feature type="chain" id="PRO_5040848406" description="Carbohydrate-binding module family 19 domain-containing protein" evidence="2">
    <location>
        <begin position="20"/>
        <end position="197"/>
    </location>
</feature>
<keyword evidence="2" id="KW-0732">Signal</keyword>
<dbReference type="Proteomes" id="UP001148786">
    <property type="component" value="Unassembled WGS sequence"/>
</dbReference>
<evidence type="ECO:0000313" key="3">
    <source>
        <dbReference type="EMBL" id="KAJ3488909.1"/>
    </source>
</evidence>
<evidence type="ECO:0000256" key="2">
    <source>
        <dbReference type="SAM" id="SignalP"/>
    </source>
</evidence>
<sequence length="197" mass="20566">MSFKASTLLVLLAAISVLAAPVRSAPAFQLRHEGHDDSVSTTASASATAAPAATPGGFSLKQNALDAQKLNAKFKQLSEGDACDNGEMACINGQFAQCAFGKWQLTTCAGGLRCYALPLVNRAGTTIVCDTQEDSLRRFEAAGVTGGTTGNDNTTDTSTSTTTPTTDDQDGADDCDDDVGYPQRAELRQTSILYNDV</sequence>
<evidence type="ECO:0008006" key="5">
    <source>
        <dbReference type="Google" id="ProtNLM"/>
    </source>
</evidence>